<gene>
    <name evidence="2" type="ORF">TKK_007406</name>
</gene>
<dbReference type="EMBL" id="JBJJXI010000058">
    <property type="protein sequence ID" value="KAL3399203.1"/>
    <property type="molecule type" value="Genomic_DNA"/>
</dbReference>
<keyword evidence="3" id="KW-1185">Reference proteome</keyword>
<protein>
    <recommendedName>
        <fullName evidence="1">BTB domain-containing protein</fullName>
    </recommendedName>
</protein>
<dbReference type="InterPro" id="IPR000210">
    <property type="entry name" value="BTB/POZ_dom"/>
</dbReference>
<evidence type="ECO:0000313" key="3">
    <source>
        <dbReference type="Proteomes" id="UP001627154"/>
    </source>
</evidence>
<sequence length="296" mass="34442">MSESSECFVANIVDVSKSLSNRSSRYTKLLLTKTLKLKQNPEEDIKLTLKFYGNCLIESEDETMSDSDSDPSYTSILNELNLDLIATFDNYIHEVYADSTQKYEYKIEVRALVKKMTAMKYMSIFHEFYMKFELINISRLISNDNITVNDLFPILRNSYNWSFKNTSCISLVVGSEKFPVHKEILSSKSDVFAAMFKHEVQENDTKIVKIEDFEADVIDEMIGFMYTDEIKNPIEHLQDLYAVADKYQIEDLKAKCLEFLIFNLNFSNSTSLYILAKLYNIDVLITTLNSFFKKYE</sequence>
<dbReference type="PROSITE" id="PS50097">
    <property type="entry name" value="BTB"/>
    <property type="match status" value="1"/>
</dbReference>
<dbReference type="Proteomes" id="UP001627154">
    <property type="component" value="Unassembled WGS sequence"/>
</dbReference>
<dbReference type="AlphaFoldDB" id="A0ABD2X1J8"/>
<evidence type="ECO:0000259" key="1">
    <source>
        <dbReference type="PROSITE" id="PS50097"/>
    </source>
</evidence>
<dbReference type="PANTHER" id="PTHR24413">
    <property type="entry name" value="SPECKLE-TYPE POZ PROTEIN"/>
    <property type="match status" value="1"/>
</dbReference>
<evidence type="ECO:0000313" key="2">
    <source>
        <dbReference type="EMBL" id="KAL3399203.1"/>
    </source>
</evidence>
<dbReference type="InterPro" id="IPR011333">
    <property type="entry name" value="SKP1/BTB/POZ_sf"/>
</dbReference>
<reference evidence="2 3" key="1">
    <citation type="journal article" date="2024" name="bioRxiv">
        <title>A reference genome for Trichogramma kaykai: A tiny desert-dwelling parasitoid wasp with competing sex-ratio distorters.</title>
        <authorList>
            <person name="Culotta J."/>
            <person name="Lindsey A.R."/>
        </authorList>
    </citation>
    <scope>NUCLEOTIDE SEQUENCE [LARGE SCALE GENOMIC DNA]</scope>
    <source>
        <strain evidence="2 3">KSX58</strain>
    </source>
</reference>
<dbReference type="Pfam" id="PF00651">
    <property type="entry name" value="BTB"/>
    <property type="match status" value="1"/>
</dbReference>
<dbReference type="SMART" id="SM00225">
    <property type="entry name" value="BTB"/>
    <property type="match status" value="1"/>
</dbReference>
<proteinExistence type="predicted"/>
<name>A0ABD2X1J8_9HYME</name>
<dbReference type="Gene3D" id="3.30.710.10">
    <property type="entry name" value="Potassium Channel Kv1.1, Chain A"/>
    <property type="match status" value="1"/>
</dbReference>
<comment type="caution">
    <text evidence="2">The sequence shown here is derived from an EMBL/GenBank/DDBJ whole genome shotgun (WGS) entry which is preliminary data.</text>
</comment>
<feature type="domain" description="BTB" evidence="1">
    <location>
        <begin position="167"/>
        <end position="234"/>
    </location>
</feature>
<accession>A0ABD2X1J8</accession>
<dbReference type="SUPFAM" id="SSF54695">
    <property type="entry name" value="POZ domain"/>
    <property type="match status" value="1"/>
</dbReference>
<organism evidence="2 3">
    <name type="scientific">Trichogramma kaykai</name>
    <dbReference type="NCBI Taxonomy" id="54128"/>
    <lineage>
        <taxon>Eukaryota</taxon>
        <taxon>Metazoa</taxon>
        <taxon>Ecdysozoa</taxon>
        <taxon>Arthropoda</taxon>
        <taxon>Hexapoda</taxon>
        <taxon>Insecta</taxon>
        <taxon>Pterygota</taxon>
        <taxon>Neoptera</taxon>
        <taxon>Endopterygota</taxon>
        <taxon>Hymenoptera</taxon>
        <taxon>Apocrita</taxon>
        <taxon>Proctotrupomorpha</taxon>
        <taxon>Chalcidoidea</taxon>
        <taxon>Trichogrammatidae</taxon>
        <taxon>Trichogramma</taxon>
    </lineage>
</organism>